<dbReference type="EMBL" id="CP080095">
    <property type="protein sequence ID" value="QYD70085.1"/>
    <property type="molecule type" value="Genomic_DNA"/>
</dbReference>
<name>A0ABX8US85_9BURK</name>
<sequence length="111" mass="12664">MEVVSSSHERLDRRSLAMHRLIADKIRAEPKLFEIASQNIERWSHMPGRNAALLAAWSRLLEQGIPAALAVATEDSERARELRQSTPFAGVLSPRERWSFLRQWNATNSNT</sequence>
<proteinExistence type="predicted"/>
<dbReference type="RefSeq" id="WP_219799412.1">
    <property type="nucleotide sequence ID" value="NZ_CP080095.1"/>
</dbReference>
<organism evidence="1 2">
    <name type="scientific">Paraburkholderia edwinii</name>
    <dbReference type="NCBI Taxonomy" id="2861782"/>
    <lineage>
        <taxon>Bacteria</taxon>
        <taxon>Pseudomonadati</taxon>
        <taxon>Pseudomonadota</taxon>
        <taxon>Betaproteobacteria</taxon>
        <taxon>Burkholderiales</taxon>
        <taxon>Burkholderiaceae</taxon>
        <taxon>Paraburkholderia</taxon>
    </lineage>
</organism>
<protein>
    <submittedName>
        <fullName evidence="1">Uncharacterized protein</fullName>
    </submittedName>
</protein>
<dbReference type="Proteomes" id="UP000826462">
    <property type="component" value="Chromosome 1"/>
</dbReference>
<reference evidence="1 2" key="1">
    <citation type="submission" date="2021-07" db="EMBL/GenBank/DDBJ databases">
        <title>Paraburkholderia edwinii protects Aspergillus sp. from phenazines by acting as a toxin sponge.</title>
        <authorList>
            <person name="Dahlstrom K.M."/>
            <person name="Newman D.K."/>
        </authorList>
    </citation>
    <scope>NUCLEOTIDE SEQUENCE [LARGE SCALE GENOMIC DNA]</scope>
    <source>
        <strain evidence="1 2">Pe01</strain>
    </source>
</reference>
<gene>
    <name evidence="1" type="ORF">KZJ38_07170</name>
</gene>
<keyword evidence="2" id="KW-1185">Reference proteome</keyword>
<accession>A0ABX8US85</accession>
<evidence type="ECO:0000313" key="1">
    <source>
        <dbReference type="EMBL" id="QYD70085.1"/>
    </source>
</evidence>
<evidence type="ECO:0000313" key="2">
    <source>
        <dbReference type="Proteomes" id="UP000826462"/>
    </source>
</evidence>